<dbReference type="InterPro" id="IPR007169">
    <property type="entry name" value="RemA-like"/>
</dbReference>
<protein>
    <submittedName>
        <fullName evidence="1">DUF370 domain-containing protein</fullName>
    </submittedName>
</protein>
<reference evidence="1" key="1">
    <citation type="journal article" date="2021" name="PeerJ">
        <title>Extensive microbial diversity within the chicken gut microbiome revealed by metagenomics and culture.</title>
        <authorList>
            <person name="Gilroy R."/>
            <person name="Ravi A."/>
            <person name="Getino M."/>
            <person name="Pursley I."/>
            <person name="Horton D.L."/>
            <person name="Alikhan N.F."/>
            <person name="Baker D."/>
            <person name="Gharbi K."/>
            <person name="Hall N."/>
            <person name="Watson M."/>
            <person name="Adriaenssens E.M."/>
            <person name="Foster-Nyarko E."/>
            <person name="Jarju S."/>
            <person name="Secka A."/>
            <person name="Antonio M."/>
            <person name="Oren A."/>
            <person name="Chaudhuri R.R."/>
            <person name="La Ragione R."/>
            <person name="Hildebrand F."/>
            <person name="Pallen M.J."/>
        </authorList>
    </citation>
    <scope>NUCLEOTIDE SEQUENCE</scope>
    <source>
        <strain evidence="1">ChiBcec8-13705</strain>
    </source>
</reference>
<name>A0A9D2M5M8_9FIRM</name>
<dbReference type="Proteomes" id="UP000886803">
    <property type="component" value="Unassembled WGS sequence"/>
</dbReference>
<dbReference type="Pfam" id="PF04025">
    <property type="entry name" value="RemA-like"/>
    <property type="match status" value="1"/>
</dbReference>
<proteinExistence type="predicted"/>
<evidence type="ECO:0000313" key="2">
    <source>
        <dbReference type="Proteomes" id="UP000886803"/>
    </source>
</evidence>
<evidence type="ECO:0000313" key="1">
    <source>
        <dbReference type="EMBL" id="HJB41274.1"/>
    </source>
</evidence>
<dbReference type="NCBIfam" id="NF046065">
    <property type="entry name" value="MtxRegRemB"/>
    <property type="match status" value="1"/>
</dbReference>
<gene>
    <name evidence="1" type="ORF">H9945_02110</name>
</gene>
<organism evidence="1 2">
    <name type="scientific">Candidatus Gemmiger avicola</name>
    <dbReference type="NCBI Taxonomy" id="2838605"/>
    <lineage>
        <taxon>Bacteria</taxon>
        <taxon>Bacillati</taxon>
        <taxon>Bacillota</taxon>
        <taxon>Clostridia</taxon>
        <taxon>Eubacteriales</taxon>
        <taxon>Gemmiger</taxon>
    </lineage>
</organism>
<accession>A0A9D2M5M8</accession>
<comment type="caution">
    <text evidence="1">The sequence shown here is derived from an EMBL/GenBank/DDBJ whole genome shotgun (WGS) entry which is preliminary data.</text>
</comment>
<dbReference type="AlphaFoldDB" id="A0A9D2M5M8"/>
<sequence>MYLHVGQDFVLNDREIIGVFDLDTATDAGQKAKITDEFLRKAQEQGAVVDVSGAMPKSFILTDFAGGTVYITQLSTAAIRGRSGRAPG</sequence>
<dbReference type="EMBL" id="DWYG01000021">
    <property type="protein sequence ID" value="HJB41274.1"/>
    <property type="molecule type" value="Genomic_DNA"/>
</dbReference>
<reference evidence="1" key="2">
    <citation type="submission" date="2021-04" db="EMBL/GenBank/DDBJ databases">
        <authorList>
            <person name="Gilroy R."/>
        </authorList>
    </citation>
    <scope>NUCLEOTIDE SEQUENCE</scope>
    <source>
        <strain evidence="1">ChiBcec8-13705</strain>
    </source>
</reference>